<proteinExistence type="predicted"/>
<dbReference type="EMBL" id="AP019532">
    <property type="protein sequence ID" value="BBI93053.1"/>
    <property type="molecule type" value="Genomic_DNA"/>
</dbReference>
<gene>
    <name evidence="1" type="ORF">SSYIS1_40560</name>
</gene>
<dbReference type="Proteomes" id="UP000324392">
    <property type="component" value="Plasmid pSsyis1"/>
</dbReference>
<geneLocation type="plasmid" evidence="2">
    <name>pssyis1 dna</name>
</geneLocation>
<name>A0A455VJ49_9GAMM</name>
<evidence type="ECO:0000313" key="1">
    <source>
        <dbReference type="EMBL" id="BBI93053.1"/>
    </source>
</evidence>
<organism evidence="1 2">
    <name type="scientific">Serratia symbiotica</name>
    <dbReference type="NCBI Taxonomy" id="138074"/>
    <lineage>
        <taxon>Bacteria</taxon>
        <taxon>Pseudomonadati</taxon>
        <taxon>Pseudomonadota</taxon>
        <taxon>Gammaproteobacteria</taxon>
        <taxon>Enterobacterales</taxon>
        <taxon>Yersiniaceae</taxon>
        <taxon>Serratia</taxon>
    </lineage>
</organism>
<reference evidence="1 2" key="1">
    <citation type="submission" date="2019-03" db="EMBL/GenBank/DDBJ databases">
        <title>The genome sequence of Candidatus Serratia symbiotica strain IS.</title>
        <authorList>
            <person name="Nikoh N."/>
            <person name="Koga R."/>
            <person name="Oshima K."/>
            <person name="Hattori M."/>
            <person name="Fukatsu T."/>
        </authorList>
    </citation>
    <scope>NUCLEOTIDE SEQUENCE [LARGE SCALE GENOMIC DNA]</scope>
    <source>
        <strain evidence="1 2">IS</strain>
        <plasmid evidence="2">pssyis1 dna</plasmid>
    </source>
</reference>
<keyword evidence="1" id="KW-0614">Plasmid</keyword>
<dbReference type="AlphaFoldDB" id="A0A455VJ49"/>
<accession>A0A455VJ49</accession>
<protein>
    <submittedName>
        <fullName evidence="1">Relaxase/mobilization nuclease</fullName>
    </submittedName>
</protein>
<evidence type="ECO:0000313" key="2">
    <source>
        <dbReference type="Proteomes" id="UP000324392"/>
    </source>
</evidence>
<sequence length="154" mass="17552">MCTFVALASRYTGFLEEVKRSKILTEEERLQNFWIEADTLSGVSYFDVVNAGLEPVKYHYPVMSQQQVSAQLNFKVWERSKLCCYFRCLDSGDYFKINLFFNAKTGGHYASQQGGIDFKSLGLLGECFLLDVVINEKGYPILKSARMLDDQGVL</sequence>